<protein>
    <recommendedName>
        <fullName evidence="9">PHD-type domain-containing protein</fullName>
    </recommendedName>
</protein>
<dbReference type="PANTHER" id="PTHR46174">
    <property type="entry name" value="CXXC-TYPE ZINC FINGER PROTEIN 1"/>
    <property type="match status" value="1"/>
</dbReference>
<keyword evidence="11" id="KW-1185">Reference proteome</keyword>
<gene>
    <name evidence="10" type="ORF">BCR43DRAFT_501581</name>
</gene>
<organism evidence="10 11">
    <name type="scientific">Syncephalastrum racemosum</name>
    <name type="common">Filamentous fungus</name>
    <dbReference type="NCBI Taxonomy" id="13706"/>
    <lineage>
        <taxon>Eukaryota</taxon>
        <taxon>Fungi</taxon>
        <taxon>Fungi incertae sedis</taxon>
        <taxon>Mucoromycota</taxon>
        <taxon>Mucoromycotina</taxon>
        <taxon>Mucoromycetes</taxon>
        <taxon>Mucorales</taxon>
        <taxon>Syncephalastraceae</taxon>
        <taxon>Syncephalastrum</taxon>
    </lineage>
</organism>
<feature type="compositionally biased region" description="Low complexity" evidence="8">
    <location>
        <begin position="278"/>
        <end position="289"/>
    </location>
</feature>
<proteinExistence type="predicted"/>
<dbReference type="STRING" id="13706.A0A1X2HW46"/>
<keyword evidence="2" id="KW-0479">Metal-binding</keyword>
<feature type="compositionally biased region" description="Low complexity" evidence="8">
    <location>
        <begin position="210"/>
        <end position="222"/>
    </location>
</feature>
<evidence type="ECO:0000256" key="2">
    <source>
        <dbReference type="ARBA" id="ARBA00022723"/>
    </source>
</evidence>
<dbReference type="AlphaFoldDB" id="A0A1X2HW46"/>
<dbReference type="InterPro" id="IPR019787">
    <property type="entry name" value="Znf_PHD-finger"/>
</dbReference>
<dbReference type="OrthoDB" id="436852at2759"/>
<dbReference type="InterPro" id="IPR013083">
    <property type="entry name" value="Znf_RING/FYVE/PHD"/>
</dbReference>
<dbReference type="GO" id="GO:0048188">
    <property type="term" value="C:Set1C/COMPASS complex"/>
    <property type="evidence" value="ECO:0007669"/>
    <property type="project" value="InterPro"/>
</dbReference>
<evidence type="ECO:0000256" key="6">
    <source>
        <dbReference type="PROSITE-ProRule" id="PRU00146"/>
    </source>
</evidence>
<dbReference type="InterPro" id="IPR001965">
    <property type="entry name" value="Znf_PHD"/>
</dbReference>
<keyword evidence="7" id="KW-0175">Coiled coil</keyword>
<evidence type="ECO:0000256" key="1">
    <source>
        <dbReference type="ARBA" id="ARBA00004123"/>
    </source>
</evidence>
<evidence type="ECO:0000259" key="9">
    <source>
        <dbReference type="PROSITE" id="PS50016"/>
    </source>
</evidence>
<comment type="caution">
    <text evidence="10">The sequence shown here is derived from an EMBL/GenBank/DDBJ whole genome shotgun (WGS) entry which is preliminary data.</text>
</comment>
<dbReference type="Gene3D" id="3.30.40.10">
    <property type="entry name" value="Zinc/RING finger domain, C3HC4 (zinc finger)"/>
    <property type="match status" value="1"/>
</dbReference>
<evidence type="ECO:0000256" key="7">
    <source>
        <dbReference type="SAM" id="Coils"/>
    </source>
</evidence>
<dbReference type="GO" id="GO:0008270">
    <property type="term" value="F:zinc ion binding"/>
    <property type="evidence" value="ECO:0007669"/>
    <property type="project" value="UniProtKB-KW"/>
</dbReference>
<dbReference type="PANTHER" id="PTHR46174:SF1">
    <property type="entry name" value="CXXC-TYPE ZINC FINGER PROTEIN 1"/>
    <property type="match status" value="1"/>
</dbReference>
<dbReference type="InParanoid" id="A0A1X2HW46"/>
<feature type="compositionally biased region" description="Polar residues" evidence="8">
    <location>
        <begin position="232"/>
        <end position="241"/>
    </location>
</feature>
<dbReference type="InterPro" id="IPR011011">
    <property type="entry name" value="Znf_FYVE_PHD"/>
</dbReference>
<evidence type="ECO:0000256" key="4">
    <source>
        <dbReference type="ARBA" id="ARBA00022833"/>
    </source>
</evidence>
<evidence type="ECO:0000256" key="8">
    <source>
        <dbReference type="SAM" id="MobiDB-lite"/>
    </source>
</evidence>
<feature type="domain" description="PHD-type" evidence="9">
    <location>
        <begin position="305"/>
        <end position="356"/>
    </location>
</feature>
<evidence type="ECO:0000256" key="3">
    <source>
        <dbReference type="ARBA" id="ARBA00022771"/>
    </source>
</evidence>
<keyword evidence="4" id="KW-0862">Zinc</keyword>
<evidence type="ECO:0000256" key="5">
    <source>
        <dbReference type="ARBA" id="ARBA00023242"/>
    </source>
</evidence>
<comment type="subcellular location">
    <subcellularLocation>
        <location evidence="1">Nucleus</location>
    </subcellularLocation>
</comment>
<dbReference type="OMA" id="SKYCNDA"/>
<feature type="compositionally biased region" description="Basic and acidic residues" evidence="8">
    <location>
        <begin position="166"/>
        <end position="183"/>
    </location>
</feature>
<keyword evidence="3 6" id="KW-0863">Zinc-finger</keyword>
<feature type="compositionally biased region" description="Pro residues" evidence="8">
    <location>
        <begin position="81"/>
        <end position="90"/>
    </location>
</feature>
<dbReference type="FunCoup" id="A0A1X2HW46">
    <property type="interactions" value="4"/>
</dbReference>
<evidence type="ECO:0000313" key="11">
    <source>
        <dbReference type="Proteomes" id="UP000242180"/>
    </source>
</evidence>
<dbReference type="InterPro" id="IPR037869">
    <property type="entry name" value="Spp1/CFP1"/>
</dbReference>
<dbReference type="EMBL" id="MCGN01000001">
    <property type="protein sequence ID" value="ORZ03773.1"/>
    <property type="molecule type" value="Genomic_DNA"/>
</dbReference>
<feature type="region of interest" description="Disordered" evidence="8">
    <location>
        <begin position="1"/>
        <end position="296"/>
    </location>
</feature>
<name>A0A1X2HW46_SYNRA</name>
<accession>A0A1X2HW46</accession>
<dbReference type="Pfam" id="PF00628">
    <property type="entry name" value="PHD"/>
    <property type="match status" value="1"/>
</dbReference>
<dbReference type="Proteomes" id="UP000242180">
    <property type="component" value="Unassembled WGS sequence"/>
</dbReference>
<reference evidence="10 11" key="1">
    <citation type="submission" date="2016-07" db="EMBL/GenBank/DDBJ databases">
        <title>Pervasive Adenine N6-methylation of Active Genes in Fungi.</title>
        <authorList>
            <consortium name="DOE Joint Genome Institute"/>
            <person name="Mondo S.J."/>
            <person name="Dannebaum R.O."/>
            <person name="Kuo R.C."/>
            <person name="Labutti K."/>
            <person name="Haridas S."/>
            <person name="Kuo A."/>
            <person name="Salamov A."/>
            <person name="Ahrendt S.R."/>
            <person name="Lipzen A."/>
            <person name="Sullivan W."/>
            <person name="Andreopoulos W.B."/>
            <person name="Clum A."/>
            <person name="Lindquist E."/>
            <person name="Daum C."/>
            <person name="Ramamoorthy G.K."/>
            <person name="Gryganskyi A."/>
            <person name="Culley D."/>
            <person name="Magnuson J.K."/>
            <person name="James T.Y."/>
            <person name="O'Malley M.A."/>
            <person name="Stajich J.E."/>
            <person name="Spatafora J.W."/>
            <person name="Visel A."/>
            <person name="Grigoriev I.V."/>
        </authorList>
    </citation>
    <scope>NUCLEOTIDE SEQUENCE [LARGE SCALE GENOMIC DNA]</scope>
    <source>
        <strain evidence="10 11">NRRL 2496</strain>
    </source>
</reference>
<keyword evidence="5" id="KW-0539">Nucleus</keyword>
<dbReference type="SMART" id="SM00249">
    <property type="entry name" value="PHD"/>
    <property type="match status" value="1"/>
</dbReference>
<dbReference type="SUPFAM" id="SSF57903">
    <property type="entry name" value="FYVE/PHD zinc finger"/>
    <property type="match status" value="1"/>
</dbReference>
<dbReference type="PROSITE" id="PS50016">
    <property type="entry name" value="ZF_PHD_2"/>
    <property type="match status" value="1"/>
</dbReference>
<dbReference type="InterPro" id="IPR019786">
    <property type="entry name" value="Zinc_finger_PHD-type_CS"/>
</dbReference>
<feature type="compositionally biased region" description="Low complexity" evidence="8">
    <location>
        <begin position="19"/>
        <end position="43"/>
    </location>
</feature>
<dbReference type="PROSITE" id="PS01359">
    <property type="entry name" value="ZF_PHD_1"/>
    <property type="match status" value="1"/>
</dbReference>
<dbReference type="CDD" id="cd15560">
    <property type="entry name" value="PHD2_3_BPTF"/>
    <property type="match status" value="1"/>
</dbReference>
<evidence type="ECO:0000313" key="10">
    <source>
        <dbReference type="EMBL" id="ORZ03773.1"/>
    </source>
</evidence>
<sequence>MHHPQSGESSAAEEKKPAQEAPSAAAAAATAATASSLIPSTASQTKHLPLRKRISVPPKKQAVSEKFHSPSSVQRPAPSQLQPPPPPPPSTLSAPQGRRLSYPPTPTSSHDVKQPAAEYYPNSTHPTHPAHPITSEHSPRSSPESGATTETDDDSTSAQTQPVVRLHMEKNPLLKQKTADHKLPPSLKKVHHWMSKGKMTSASIPPPPAATSTTTATTSFSSLPPPPPPQSLTKKQPVKTSTFHDETDESEASIGMARRPSWAEDDRPPAKKTKRGRPAGTGARGASSARGRRGNARRNTAFRDELYCICQKPYDAPRFMIACDRCDNWFHGECIGISEKEGEFIDLYFCRECAKVTGKGTSWKPKCANPACQRAARSSTHQGFVSKYCNDACGLQVARARLELSEMKHRSSISSSSSSSSITEHLPLPVVPELTAKRQQRSHINTASHREDQNRLVQLRQEKQRLVSQVQVMDRKLAFLKEAVENHPDICGFDSRLIWSDATWARVRGVRDHGELECDDPPAYFVCQLTRCSKHAGWQKVRALEFEQDRHMLFRRLQRLANQRQQIKTRMRQRLQHAESAALAHATIRYPHHFSRSITTASSLPDTQGQPL</sequence>
<dbReference type="GO" id="GO:0045893">
    <property type="term" value="P:positive regulation of DNA-templated transcription"/>
    <property type="evidence" value="ECO:0007669"/>
    <property type="project" value="TreeGrafter"/>
</dbReference>
<feature type="coiled-coil region" evidence="7">
    <location>
        <begin position="449"/>
        <end position="476"/>
    </location>
</feature>